<sequence length="114" mass="13133">MSSLALLEQMSNYSTEMVDAARANDWDRLTRLERQVASLRDRLGVEEALGFPGRPRQMSEDERKKKMALIRRILDDDKEVRVHTEPWMDNVRQLLSGGTRARNVRSAYGDPDVS</sequence>
<gene>
    <name evidence="6" type="ORF">HHL15_04555</name>
</gene>
<dbReference type="RefSeq" id="WP_169144632.1">
    <property type="nucleotide sequence ID" value="NZ_JABBGA010000002.1"/>
</dbReference>
<dbReference type="InterPro" id="IPR008622">
    <property type="entry name" value="FliT"/>
</dbReference>
<keyword evidence="6" id="KW-0282">Flagellum</keyword>
<reference evidence="6 7" key="1">
    <citation type="submission" date="2020-04" db="EMBL/GenBank/DDBJ databases">
        <title>Zoogloea sp. G-4-1-14 isolated from soil.</title>
        <authorList>
            <person name="Dahal R.H."/>
        </authorList>
    </citation>
    <scope>NUCLEOTIDE SEQUENCE [LARGE SCALE GENOMIC DNA]</scope>
    <source>
        <strain evidence="6 7">G-4-1-14</strain>
    </source>
</reference>
<keyword evidence="6" id="KW-0969">Cilium</keyword>
<evidence type="ECO:0000256" key="5">
    <source>
        <dbReference type="ARBA" id="ARBA00093797"/>
    </source>
</evidence>
<evidence type="ECO:0000256" key="1">
    <source>
        <dbReference type="ARBA" id="ARBA00004514"/>
    </source>
</evidence>
<keyword evidence="3" id="KW-1005">Bacterial flagellum biogenesis</keyword>
<comment type="caution">
    <text evidence="6">The sequence shown here is derived from an EMBL/GenBank/DDBJ whole genome shotgun (WGS) entry which is preliminary data.</text>
</comment>
<accession>A0A848FYK9</accession>
<organism evidence="6 7">
    <name type="scientific">Zoogloea dura</name>
    <dbReference type="NCBI Taxonomy" id="2728840"/>
    <lineage>
        <taxon>Bacteria</taxon>
        <taxon>Pseudomonadati</taxon>
        <taxon>Pseudomonadota</taxon>
        <taxon>Betaproteobacteria</taxon>
        <taxon>Rhodocyclales</taxon>
        <taxon>Zoogloeaceae</taxon>
        <taxon>Zoogloea</taxon>
    </lineage>
</organism>
<dbReference type="Proteomes" id="UP000580043">
    <property type="component" value="Unassembled WGS sequence"/>
</dbReference>
<dbReference type="Pfam" id="PF05400">
    <property type="entry name" value="FliT"/>
    <property type="match status" value="1"/>
</dbReference>
<evidence type="ECO:0000256" key="3">
    <source>
        <dbReference type="ARBA" id="ARBA00022795"/>
    </source>
</evidence>
<comment type="subcellular location">
    <subcellularLocation>
        <location evidence="1">Cytoplasm</location>
        <location evidence="1">Cytosol</location>
    </subcellularLocation>
</comment>
<keyword evidence="6" id="KW-0966">Cell projection</keyword>
<keyword evidence="4" id="KW-0143">Chaperone</keyword>
<protein>
    <recommendedName>
        <fullName evidence="5">Flagellar protein FliT</fullName>
    </recommendedName>
</protein>
<proteinExistence type="predicted"/>
<name>A0A848FYK9_9RHOO</name>
<evidence type="ECO:0000256" key="4">
    <source>
        <dbReference type="ARBA" id="ARBA00023186"/>
    </source>
</evidence>
<evidence type="ECO:0000313" key="7">
    <source>
        <dbReference type="Proteomes" id="UP000580043"/>
    </source>
</evidence>
<dbReference type="AlphaFoldDB" id="A0A848FYK9"/>
<evidence type="ECO:0000256" key="2">
    <source>
        <dbReference type="ARBA" id="ARBA00022490"/>
    </source>
</evidence>
<keyword evidence="7" id="KW-1185">Reference proteome</keyword>
<dbReference type="GO" id="GO:0044781">
    <property type="term" value="P:bacterial-type flagellum organization"/>
    <property type="evidence" value="ECO:0007669"/>
    <property type="project" value="UniProtKB-KW"/>
</dbReference>
<keyword evidence="2" id="KW-0963">Cytoplasm</keyword>
<dbReference type="EMBL" id="JABBGA010000002">
    <property type="protein sequence ID" value="NML24998.1"/>
    <property type="molecule type" value="Genomic_DNA"/>
</dbReference>
<dbReference type="Gene3D" id="1.20.58.380">
    <property type="entry name" value="Flagellar protein flit"/>
    <property type="match status" value="1"/>
</dbReference>
<evidence type="ECO:0000313" key="6">
    <source>
        <dbReference type="EMBL" id="NML24998.1"/>
    </source>
</evidence>